<dbReference type="InterPro" id="IPR004276">
    <property type="entry name" value="GlycoTrans_28_N"/>
</dbReference>
<evidence type="ECO:0000256" key="11">
    <source>
        <dbReference type="SAM" id="Phobius"/>
    </source>
</evidence>
<keyword evidence="7 10" id="KW-0472">Membrane</keyword>
<evidence type="ECO:0000256" key="4">
    <source>
        <dbReference type="ARBA" id="ARBA00022679"/>
    </source>
</evidence>
<dbReference type="InterPro" id="IPR006009">
    <property type="entry name" value="GlcNAc_MurG"/>
</dbReference>
<dbReference type="GO" id="GO:0005975">
    <property type="term" value="P:carbohydrate metabolic process"/>
    <property type="evidence" value="ECO:0007669"/>
    <property type="project" value="InterPro"/>
</dbReference>
<evidence type="ECO:0000256" key="6">
    <source>
        <dbReference type="ARBA" id="ARBA00022984"/>
    </source>
</evidence>
<dbReference type="EC" id="2.4.1.227" evidence="10"/>
<feature type="transmembrane region" description="Helical" evidence="11">
    <location>
        <begin position="95"/>
        <end position="114"/>
    </location>
</feature>
<keyword evidence="1 10" id="KW-1003">Cell membrane</keyword>
<dbReference type="AlphaFoldDB" id="A0A554JCN2"/>
<keyword evidence="2 10" id="KW-0132">Cell division</keyword>
<dbReference type="GO" id="GO:0050511">
    <property type="term" value="F:undecaprenyldiphospho-muramoylpentapeptide beta-N-acetylglucosaminyltransferase activity"/>
    <property type="evidence" value="ECO:0007669"/>
    <property type="project" value="UniProtKB-UniRule"/>
</dbReference>
<dbReference type="InterPro" id="IPR007235">
    <property type="entry name" value="Glyco_trans_28_C"/>
</dbReference>
<dbReference type="CDD" id="cd03785">
    <property type="entry name" value="GT28_MurG"/>
    <property type="match status" value="1"/>
</dbReference>
<feature type="binding site" evidence="10">
    <location>
        <begin position="10"/>
        <end position="12"/>
    </location>
    <ligand>
        <name>UDP-N-acetyl-alpha-D-glucosamine</name>
        <dbReference type="ChEBI" id="CHEBI:57705"/>
    </ligand>
</feature>
<dbReference type="PANTHER" id="PTHR21015">
    <property type="entry name" value="UDP-N-ACETYLGLUCOSAMINE--N-ACETYLMURAMYL-(PENTAPEPTIDE) PYROPHOSPHORYL-UNDECAPRENOL N-ACETYLGLUCOSAMINE TRANSFERASE 1"/>
    <property type="match status" value="1"/>
</dbReference>
<comment type="subcellular location">
    <subcellularLocation>
        <location evidence="10">Cell membrane</location>
        <topology evidence="10">Peripheral membrane protein</topology>
        <orientation evidence="10">Cytoplasmic side</orientation>
    </subcellularLocation>
</comment>
<dbReference type="Proteomes" id="UP000319613">
    <property type="component" value="Unassembled WGS sequence"/>
</dbReference>
<comment type="pathway">
    <text evidence="10">Cell wall biogenesis; peptidoglycan biosynthesis.</text>
</comment>
<keyword evidence="8 10" id="KW-0131">Cell cycle</keyword>
<comment type="caution">
    <text evidence="10">Lacks conserved residue(s) required for the propagation of feature annotation.</text>
</comment>
<dbReference type="GO" id="GO:0008360">
    <property type="term" value="P:regulation of cell shape"/>
    <property type="evidence" value="ECO:0007669"/>
    <property type="project" value="UniProtKB-KW"/>
</dbReference>
<name>A0A554JCN2_9BACT</name>
<feature type="binding site" evidence="10">
    <location>
        <position position="176"/>
    </location>
    <ligand>
        <name>UDP-N-acetyl-alpha-D-glucosamine</name>
        <dbReference type="ChEBI" id="CHEBI:57705"/>
    </ligand>
</feature>
<evidence type="ECO:0000256" key="3">
    <source>
        <dbReference type="ARBA" id="ARBA00022676"/>
    </source>
</evidence>
<reference evidence="14 15" key="1">
    <citation type="submission" date="2017-07" db="EMBL/GenBank/DDBJ databases">
        <title>Mechanisms for carbon and nitrogen cycling indicate functional differentiation within the Candidate Phyla Radiation.</title>
        <authorList>
            <person name="Danczak R.E."/>
            <person name="Johnston M.D."/>
            <person name="Kenah C."/>
            <person name="Slattery M."/>
            <person name="Wrighton K.C."/>
            <person name="Wilkins M.J."/>
        </authorList>
    </citation>
    <scope>NUCLEOTIDE SEQUENCE [LARGE SCALE GENOMIC DNA]</scope>
    <source>
        <strain evidence="14">Gr01-1014_77</strain>
    </source>
</reference>
<comment type="similarity">
    <text evidence="10">Belongs to the glycosyltransferase 28 family. MurG subfamily.</text>
</comment>
<dbReference type="GO" id="GO:0051991">
    <property type="term" value="F:UDP-N-acetyl-D-glucosamine:N-acetylmuramoyl-L-alanyl-D-glutamyl-meso-2,6-diaminopimelyl-D-alanyl-D-alanine-diphosphoundecaprenol 4-beta-N-acetylglucosaminlytransferase activity"/>
    <property type="evidence" value="ECO:0007669"/>
    <property type="project" value="RHEA"/>
</dbReference>
<evidence type="ECO:0000259" key="13">
    <source>
        <dbReference type="Pfam" id="PF04101"/>
    </source>
</evidence>
<evidence type="ECO:0000256" key="1">
    <source>
        <dbReference type="ARBA" id="ARBA00022475"/>
    </source>
</evidence>
<feature type="transmembrane region" description="Helical" evidence="11">
    <location>
        <begin position="65"/>
        <end position="89"/>
    </location>
</feature>
<dbReference type="PANTHER" id="PTHR21015:SF22">
    <property type="entry name" value="GLYCOSYLTRANSFERASE"/>
    <property type="match status" value="1"/>
</dbReference>
<evidence type="ECO:0000313" key="14">
    <source>
        <dbReference type="EMBL" id="TSC66142.1"/>
    </source>
</evidence>
<keyword evidence="3 10" id="KW-0328">Glycosyltransferase</keyword>
<sequence>MKIILVGGGTGGPVIPLVAVQQKIHKEFPKTKFLFVGTSSGPEKQMLSKYNVAFKGIVSGKLRRYFSVLNIFAPFLVLIGFVQALLIIKKFNPDVVFAAGGYVAVPVVFAAWILRKKIVIHQQDYVPSLTNKILSPFANKITVSFEHSLKDFFSGLGIFGYSKNEQRVHWTGNPFREDLTLDFSETEKKKTRDEFGIQEDMPVLLILGGATGASGLNKIIQEALPELVKISHVIHSTGIGKGISFNHPNYHQYELISNMRGAYALSDIVISRAGMSTITELSALKKAAIIVPMPDSHQTENATILLVLQAALVISQGTLSGERLVDIVRKVMYDWEYQNTIRENIHKLMPHNATEKISKILVDICQK</sequence>
<keyword evidence="6 10" id="KW-0573">Peptidoglycan synthesis</keyword>
<proteinExistence type="inferred from homology"/>
<feature type="domain" description="Glycosyl transferase family 28 C-terminal" evidence="13">
    <location>
        <begin position="203"/>
        <end position="339"/>
    </location>
</feature>
<dbReference type="Pfam" id="PF03033">
    <property type="entry name" value="Glyco_transf_28"/>
    <property type="match status" value="1"/>
</dbReference>
<evidence type="ECO:0000256" key="2">
    <source>
        <dbReference type="ARBA" id="ARBA00022618"/>
    </source>
</evidence>
<keyword evidence="5 10" id="KW-0133">Cell shape</keyword>
<protein>
    <recommendedName>
        <fullName evidence="10">UDP-N-acetylglucosamine--N-acetylmuramyl-(pentapeptide) pyrophosphoryl-undecaprenol N-acetylglucosamine transferase</fullName>
        <ecNumber evidence="10">2.4.1.227</ecNumber>
    </recommendedName>
    <alternativeName>
        <fullName evidence="10">Undecaprenyl-PP-MurNAc-pentapeptide-UDPGlcNAc GlcNAc transferase</fullName>
    </alternativeName>
</protein>
<dbReference type="Pfam" id="PF04101">
    <property type="entry name" value="Glyco_tran_28_C"/>
    <property type="match status" value="1"/>
</dbReference>
<comment type="function">
    <text evidence="10">Cell wall formation. Catalyzes the transfer of a GlcNAc subunit on undecaprenyl-pyrophosphoryl-MurNAc-pentapeptide (lipid intermediate I) to form undecaprenyl-pyrophosphoryl-MurNAc-(pentapeptide)GlcNAc (lipid intermediate II).</text>
</comment>
<feature type="domain" description="Glycosyltransferase family 28 N-terminal" evidence="12">
    <location>
        <begin position="3"/>
        <end position="142"/>
    </location>
</feature>
<dbReference type="EMBL" id="VMFF01000013">
    <property type="protein sequence ID" value="TSC66142.1"/>
    <property type="molecule type" value="Genomic_DNA"/>
</dbReference>
<dbReference type="GO" id="GO:0051301">
    <property type="term" value="P:cell division"/>
    <property type="evidence" value="ECO:0007669"/>
    <property type="project" value="UniProtKB-KW"/>
</dbReference>
<evidence type="ECO:0000256" key="7">
    <source>
        <dbReference type="ARBA" id="ARBA00023136"/>
    </source>
</evidence>
<comment type="catalytic activity">
    <reaction evidence="10">
        <text>di-trans,octa-cis-undecaprenyl diphospho-N-acetyl-alpha-D-muramoyl-L-alanyl-D-glutamyl-meso-2,6-diaminopimeloyl-D-alanyl-D-alanine + UDP-N-acetyl-alpha-D-glucosamine = di-trans,octa-cis-undecaprenyl diphospho-[N-acetyl-alpha-D-glucosaminyl-(1-&gt;4)]-N-acetyl-alpha-D-muramoyl-L-alanyl-D-glutamyl-meso-2,6-diaminopimeloyl-D-alanyl-D-alanine + UDP + H(+)</text>
        <dbReference type="Rhea" id="RHEA:31227"/>
        <dbReference type="ChEBI" id="CHEBI:15378"/>
        <dbReference type="ChEBI" id="CHEBI:57705"/>
        <dbReference type="ChEBI" id="CHEBI:58223"/>
        <dbReference type="ChEBI" id="CHEBI:61387"/>
        <dbReference type="ChEBI" id="CHEBI:61388"/>
        <dbReference type="EC" id="2.4.1.227"/>
    </reaction>
</comment>
<feature type="binding site" evidence="10">
    <location>
        <position position="256"/>
    </location>
    <ligand>
        <name>UDP-N-acetyl-alpha-D-glucosamine</name>
        <dbReference type="ChEBI" id="CHEBI:57705"/>
    </ligand>
</feature>
<evidence type="ECO:0000256" key="8">
    <source>
        <dbReference type="ARBA" id="ARBA00023306"/>
    </source>
</evidence>
<evidence type="ECO:0000256" key="9">
    <source>
        <dbReference type="ARBA" id="ARBA00023316"/>
    </source>
</evidence>
<dbReference type="GO" id="GO:0009252">
    <property type="term" value="P:peptidoglycan biosynthetic process"/>
    <property type="evidence" value="ECO:0007669"/>
    <property type="project" value="UniProtKB-UniRule"/>
</dbReference>
<dbReference type="HAMAP" id="MF_00033">
    <property type="entry name" value="MurG"/>
    <property type="match status" value="1"/>
</dbReference>
<organism evidence="14 15">
    <name type="scientific">Candidatus Doudnabacteria bacterium Gr01-1014_77</name>
    <dbReference type="NCBI Taxonomy" id="2017133"/>
    <lineage>
        <taxon>Bacteria</taxon>
        <taxon>Candidatus Doudnaibacteriota</taxon>
    </lineage>
</organism>
<dbReference type="GO" id="GO:0005886">
    <property type="term" value="C:plasma membrane"/>
    <property type="evidence" value="ECO:0007669"/>
    <property type="project" value="UniProtKB-SubCell"/>
</dbReference>
<keyword evidence="9 10" id="KW-0961">Cell wall biogenesis/degradation</keyword>
<gene>
    <name evidence="10" type="primary">murG</name>
    <name evidence="14" type="ORF">G01um101477_193</name>
</gene>
<dbReference type="GO" id="GO:0071555">
    <property type="term" value="P:cell wall organization"/>
    <property type="evidence" value="ECO:0007669"/>
    <property type="project" value="UniProtKB-KW"/>
</dbReference>
<keyword evidence="11" id="KW-1133">Transmembrane helix</keyword>
<dbReference type="Gene3D" id="3.40.50.2000">
    <property type="entry name" value="Glycogen Phosphorylase B"/>
    <property type="match status" value="2"/>
</dbReference>
<comment type="caution">
    <text evidence="14">The sequence shown here is derived from an EMBL/GenBank/DDBJ whole genome shotgun (WGS) entry which is preliminary data.</text>
</comment>
<keyword evidence="11" id="KW-0812">Transmembrane</keyword>
<evidence type="ECO:0000256" key="10">
    <source>
        <dbReference type="HAMAP-Rule" id="MF_00033"/>
    </source>
</evidence>
<dbReference type="UniPathway" id="UPA00219"/>
<feature type="binding site" evidence="10">
    <location>
        <position position="298"/>
    </location>
    <ligand>
        <name>UDP-N-acetyl-alpha-D-glucosamine</name>
        <dbReference type="ChEBI" id="CHEBI:57705"/>
    </ligand>
</feature>
<keyword evidence="4 10" id="KW-0808">Transferase</keyword>
<evidence type="ECO:0000313" key="15">
    <source>
        <dbReference type="Proteomes" id="UP000319613"/>
    </source>
</evidence>
<accession>A0A554JCN2</accession>
<evidence type="ECO:0000256" key="5">
    <source>
        <dbReference type="ARBA" id="ARBA00022960"/>
    </source>
</evidence>
<evidence type="ECO:0000259" key="12">
    <source>
        <dbReference type="Pfam" id="PF03033"/>
    </source>
</evidence>
<dbReference type="SUPFAM" id="SSF53756">
    <property type="entry name" value="UDP-Glycosyltransferase/glycogen phosphorylase"/>
    <property type="match status" value="1"/>
</dbReference>